<keyword evidence="12" id="KW-0233">DNA recombination</keyword>
<dbReference type="InterPro" id="IPR014001">
    <property type="entry name" value="Helicase_ATP-bd"/>
</dbReference>
<dbReference type="GO" id="GO:0006260">
    <property type="term" value="P:DNA replication"/>
    <property type="evidence" value="ECO:0007669"/>
    <property type="project" value="InterPro"/>
</dbReference>
<dbReference type="Gene3D" id="1.10.150.80">
    <property type="entry name" value="HRDC domain"/>
    <property type="match status" value="1"/>
</dbReference>
<dbReference type="InterPro" id="IPR006293">
    <property type="entry name" value="DNA_helicase_ATP-dep_RecQ_bac"/>
</dbReference>
<evidence type="ECO:0000256" key="10">
    <source>
        <dbReference type="ARBA" id="ARBA00022840"/>
    </source>
</evidence>
<dbReference type="SUPFAM" id="SSF52540">
    <property type="entry name" value="P-loop containing nucleoside triphosphate hydrolases"/>
    <property type="match status" value="1"/>
</dbReference>
<dbReference type="EMBL" id="CP044016">
    <property type="protein sequence ID" value="QES90914.1"/>
    <property type="molecule type" value="Genomic_DNA"/>
</dbReference>
<dbReference type="InterPro" id="IPR036388">
    <property type="entry name" value="WH-like_DNA-bd_sf"/>
</dbReference>
<dbReference type="PANTHER" id="PTHR13710">
    <property type="entry name" value="DNA HELICASE RECQ FAMILY MEMBER"/>
    <property type="match status" value="1"/>
</dbReference>
<dbReference type="InterPro" id="IPR001650">
    <property type="entry name" value="Helicase_C-like"/>
</dbReference>
<dbReference type="GO" id="GO:0043590">
    <property type="term" value="C:bacterial nucleoid"/>
    <property type="evidence" value="ECO:0007669"/>
    <property type="project" value="TreeGrafter"/>
</dbReference>
<dbReference type="NCBIfam" id="TIGR01389">
    <property type="entry name" value="recQ"/>
    <property type="match status" value="1"/>
</dbReference>
<dbReference type="Pfam" id="PF00271">
    <property type="entry name" value="Helicase_C"/>
    <property type="match status" value="1"/>
</dbReference>
<dbReference type="SMART" id="SM00956">
    <property type="entry name" value="RQC"/>
    <property type="match status" value="1"/>
</dbReference>
<dbReference type="GO" id="GO:0009432">
    <property type="term" value="P:SOS response"/>
    <property type="evidence" value="ECO:0007669"/>
    <property type="project" value="UniProtKB-UniRule"/>
</dbReference>
<evidence type="ECO:0000256" key="1">
    <source>
        <dbReference type="ARBA" id="ARBA00001946"/>
    </source>
</evidence>
<protein>
    <recommendedName>
        <fullName evidence="16">DNA helicase RecQ</fullName>
        <ecNumber evidence="16">5.6.2.4</ecNumber>
    </recommendedName>
</protein>
<evidence type="ECO:0000256" key="16">
    <source>
        <dbReference type="NCBIfam" id="TIGR01389"/>
    </source>
</evidence>
<dbReference type="NCBIfam" id="TIGR00614">
    <property type="entry name" value="recQ_fam"/>
    <property type="match status" value="1"/>
</dbReference>
<dbReference type="Gene3D" id="3.40.50.300">
    <property type="entry name" value="P-loop containing nucleotide triphosphate hydrolases"/>
    <property type="match status" value="2"/>
</dbReference>
<dbReference type="InterPro" id="IPR002121">
    <property type="entry name" value="HRDC_dom"/>
</dbReference>
<evidence type="ECO:0000313" key="20">
    <source>
        <dbReference type="EMBL" id="QES90914.1"/>
    </source>
</evidence>
<dbReference type="GO" id="GO:0006281">
    <property type="term" value="P:DNA repair"/>
    <property type="evidence" value="ECO:0007669"/>
    <property type="project" value="UniProtKB-KW"/>
</dbReference>
<dbReference type="PROSITE" id="PS51194">
    <property type="entry name" value="HELICASE_CTER"/>
    <property type="match status" value="1"/>
</dbReference>
<dbReference type="Gene3D" id="1.10.10.1390">
    <property type="entry name" value="ATP-dependent DNA helicase RecQ"/>
    <property type="match status" value="1"/>
</dbReference>
<dbReference type="GO" id="GO:0009378">
    <property type="term" value="F:four-way junction helicase activity"/>
    <property type="evidence" value="ECO:0007669"/>
    <property type="project" value="TreeGrafter"/>
</dbReference>
<evidence type="ECO:0000256" key="7">
    <source>
        <dbReference type="ARBA" id="ARBA00022801"/>
    </source>
</evidence>
<dbReference type="Proteomes" id="UP000292424">
    <property type="component" value="Chromosome"/>
</dbReference>
<feature type="domain" description="Helicase ATP-binding" evidence="18">
    <location>
        <begin position="43"/>
        <end position="215"/>
    </location>
</feature>
<dbReference type="InterPro" id="IPR027417">
    <property type="entry name" value="P-loop_NTPase"/>
</dbReference>
<dbReference type="Gene3D" id="1.10.10.10">
    <property type="entry name" value="Winged helix-like DNA-binding domain superfamily/Winged helix DNA-binding domain"/>
    <property type="match status" value="1"/>
</dbReference>
<keyword evidence="5" id="KW-0547">Nucleotide-binding</keyword>
<evidence type="ECO:0000256" key="15">
    <source>
        <dbReference type="ARBA" id="ARBA00034617"/>
    </source>
</evidence>
<evidence type="ECO:0000256" key="5">
    <source>
        <dbReference type="ARBA" id="ARBA00022741"/>
    </source>
</evidence>
<dbReference type="Pfam" id="PF00570">
    <property type="entry name" value="HRDC"/>
    <property type="match status" value="1"/>
</dbReference>
<evidence type="ECO:0000256" key="3">
    <source>
        <dbReference type="ARBA" id="ARBA00005446"/>
    </source>
</evidence>
<dbReference type="Pfam" id="PF21220">
    <property type="entry name" value="RecQ-1-like_HTH"/>
    <property type="match status" value="1"/>
</dbReference>
<feature type="domain" description="HRDC" evidence="17">
    <location>
        <begin position="548"/>
        <end position="628"/>
    </location>
</feature>
<reference evidence="20 21" key="1">
    <citation type="submission" date="2019-09" db="EMBL/GenBank/DDBJ databases">
        <title>Complete genome sequence of Arachidicoccus sp. B3-10 isolated from apple orchard soil.</title>
        <authorList>
            <person name="Kim H.S."/>
            <person name="Han K.-I."/>
            <person name="Suh M.K."/>
            <person name="Lee K.C."/>
            <person name="Eom M.K."/>
            <person name="Kim J.-S."/>
            <person name="Kang S.W."/>
            <person name="Sin Y."/>
            <person name="Lee J.-S."/>
        </authorList>
    </citation>
    <scope>NUCLEOTIDE SEQUENCE [LARGE SCALE GENOMIC DNA]</scope>
    <source>
        <strain evidence="20 21">B3-10</strain>
    </source>
</reference>
<organism evidence="20 21">
    <name type="scientific">Rhizosphaericola mali</name>
    <dbReference type="NCBI Taxonomy" id="2545455"/>
    <lineage>
        <taxon>Bacteria</taxon>
        <taxon>Pseudomonadati</taxon>
        <taxon>Bacteroidota</taxon>
        <taxon>Chitinophagia</taxon>
        <taxon>Chitinophagales</taxon>
        <taxon>Chitinophagaceae</taxon>
        <taxon>Rhizosphaericola</taxon>
    </lineage>
</organism>
<dbReference type="GO" id="GO:0006310">
    <property type="term" value="P:DNA recombination"/>
    <property type="evidence" value="ECO:0007669"/>
    <property type="project" value="UniProtKB-UniRule"/>
</dbReference>
<dbReference type="InterPro" id="IPR048671">
    <property type="entry name" value="RecQ-1-like_HTH"/>
</dbReference>
<dbReference type="SMART" id="SM00487">
    <property type="entry name" value="DEXDc"/>
    <property type="match status" value="1"/>
</dbReference>
<evidence type="ECO:0000256" key="12">
    <source>
        <dbReference type="ARBA" id="ARBA00023172"/>
    </source>
</evidence>
<feature type="domain" description="Helicase C-terminal" evidence="19">
    <location>
        <begin position="239"/>
        <end position="388"/>
    </location>
</feature>
<keyword evidence="8 20" id="KW-0347">Helicase</keyword>
<evidence type="ECO:0000313" key="21">
    <source>
        <dbReference type="Proteomes" id="UP000292424"/>
    </source>
</evidence>
<dbReference type="InterPro" id="IPR010997">
    <property type="entry name" value="HRDC-like_sf"/>
</dbReference>
<sequence>MPKKKQSISTTKKSSKQHNHDILGKLEAHFGFKVFKGKQEDAINSLLNGNDTFVIMPTGGGKSLCYQLPALILEGCAIVVSPLIALMKNQVDLIRGYSENDNVAHFLNSSLNKGQIKQVKDDLLSGKTKLLYVAPETLTKQENLDFFRDLKLSFFAVDEAHCISEWGHDFRPEYRRLREMMEIINPDLPVIALTATATPKVQSDIVKNLGLRSPNIFISSFNRSNLYYEVVPKLKKDQTIKSIVRFISQNKGKSGIIYTLNRKTTEELAALLVANNIKAVAYHAGLDAKVRADRQDQFLNEDVQVIIATIAFGMGIDKPDIRFVIHFNIPKSIENYYQETGRAGRDGLEGKCILYYSHKDVSKLEHLMRDKPLSEREVGAQLISETLAFAETSVCRRKVLMHYFGEDWNTENCGNCDNCTHTKEKIEAKEDVVKVLKVINALDERFATDYVLNILKGKATPQITMYKHEKLAIFGIGKDKDELFWTSLISQMLLNDLLRKDIEEYGLLKLTEKGEKFLKKPTSFEIVLNNQFEESEDDEEDGTGNAGAATDERLFEMLKELRQKEGKRKNLPPFVIFLESSLQDMATMYPSTTAELEKCQGVGKGKALKYGKPFINLIAQYVEDNNIEKPDDFVVKSVANKSNNKIYIIQNVDKRIPLETIAKNKDMRIDALLEEMETIAASGTRLNLNYAIDDMLDEYEQEEIIDYFKGCETSSLQVAQEEMSDSNYNWEQLKIMRIKFLCEYGN</sequence>
<dbReference type="SMART" id="SM00490">
    <property type="entry name" value="HELICc"/>
    <property type="match status" value="1"/>
</dbReference>
<keyword evidence="14" id="KW-0413">Isomerase</keyword>
<keyword evidence="6" id="KW-0227">DNA damage</keyword>
<evidence type="ECO:0000256" key="4">
    <source>
        <dbReference type="ARBA" id="ARBA00022723"/>
    </source>
</evidence>
<keyword evidence="9" id="KW-0862">Zinc</keyword>
<dbReference type="FunFam" id="3.40.50.300:FF:000156">
    <property type="entry name" value="ATP-dependent DNA helicase recQ"/>
    <property type="match status" value="1"/>
</dbReference>
<dbReference type="CDD" id="cd17920">
    <property type="entry name" value="DEXHc_RecQ"/>
    <property type="match status" value="1"/>
</dbReference>
<dbReference type="SUPFAM" id="SSF47819">
    <property type="entry name" value="HRDC-like"/>
    <property type="match status" value="1"/>
</dbReference>
<dbReference type="InterPro" id="IPR004589">
    <property type="entry name" value="DNA_helicase_ATP-dep_RecQ"/>
</dbReference>
<accession>A0A5P2G507</accession>
<evidence type="ECO:0000259" key="18">
    <source>
        <dbReference type="PROSITE" id="PS51192"/>
    </source>
</evidence>
<evidence type="ECO:0000256" key="2">
    <source>
        <dbReference type="ARBA" id="ARBA00001947"/>
    </source>
</evidence>
<dbReference type="SMART" id="SM00341">
    <property type="entry name" value="HRDC"/>
    <property type="match status" value="1"/>
</dbReference>
<dbReference type="InterPro" id="IPR036390">
    <property type="entry name" value="WH_DNA-bd_sf"/>
</dbReference>
<dbReference type="GO" id="GO:0016787">
    <property type="term" value="F:hydrolase activity"/>
    <property type="evidence" value="ECO:0007669"/>
    <property type="project" value="UniProtKB-KW"/>
</dbReference>
<dbReference type="AlphaFoldDB" id="A0A5P2G507"/>
<proteinExistence type="inferred from homology"/>
<keyword evidence="11" id="KW-0238">DNA-binding</keyword>
<evidence type="ECO:0000256" key="11">
    <source>
        <dbReference type="ARBA" id="ARBA00023125"/>
    </source>
</evidence>
<comment type="cofactor">
    <cofactor evidence="2">
        <name>Zn(2+)</name>
        <dbReference type="ChEBI" id="CHEBI:29105"/>
    </cofactor>
</comment>
<evidence type="ECO:0000256" key="6">
    <source>
        <dbReference type="ARBA" id="ARBA00022763"/>
    </source>
</evidence>
<dbReference type="GO" id="GO:0046872">
    <property type="term" value="F:metal ion binding"/>
    <property type="evidence" value="ECO:0007669"/>
    <property type="project" value="UniProtKB-KW"/>
</dbReference>
<comment type="similarity">
    <text evidence="3">Belongs to the helicase family. RecQ subfamily.</text>
</comment>
<dbReference type="PROSITE" id="PS51192">
    <property type="entry name" value="HELICASE_ATP_BIND_1"/>
    <property type="match status" value="1"/>
</dbReference>
<keyword evidence="13" id="KW-0234">DNA repair</keyword>
<keyword evidence="4" id="KW-0479">Metal-binding</keyword>
<gene>
    <name evidence="20" type="primary">recQ</name>
    <name evidence="20" type="ORF">E0W69_004835</name>
</gene>
<name>A0A5P2G507_9BACT</name>
<dbReference type="InterPro" id="IPR032284">
    <property type="entry name" value="RecQ_Zn-bd"/>
</dbReference>
<dbReference type="GO" id="GO:0005524">
    <property type="term" value="F:ATP binding"/>
    <property type="evidence" value="ECO:0007669"/>
    <property type="project" value="UniProtKB-KW"/>
</dbReference>
<dbReference type="CDD" id="cd18794">
    <property type="entry name" value="SF2_C_RecQ"/>
    <property type="match status" value="1"/>
</dbReference>
<dbReference type="Pfam" id="PF09382">
    <property type="entry name" value="RQC"/>
    <property type="match status" value="1"/>
</dbReference>
<dbReference type="GO" id="GO:0030894">
    <property type="term" value="C:replisome"/>
    <property type="evidence" value="ECO:0007669"/>
    <property type="project" value="TreeGrafter"/>
</dbReference>
<dbReference type="FunFam" id="3.40.50.300:FF:001051">
    <property type="entry name" value="ATP-dependent DNA helicase RecQ"/>
    <property type="match status" value="1"/>
</dbReference>
<dbReference type="GO" id="GO:0043138">
    <property type="term" value="F:3'-5' DNA helicase activity"/>
    <property type="evidence" value="ECO:0007669"/>
    <property type="project" value="UniProtKB-EC"/>
</dbReference>
<keyword evidence="10" id="KW-0067">ATP-binding</keyword>
<dbReference type="PROSITE" id="PS50967">
    <property type="entry name" value="HRDC"/>
    <property type="match status" value="1"/>
</dbReference>
<dbReference type="Pfam" id="PF16124">
    <property type="entry name" value="RecQ_Zn_bind"/>
    <property type="match status" value="1"/>
</dbReference>
<dbReference type="EC" id="5.6.2.4" evidence="16"/>
<dbReference type="Pfam" id="PF00270">
    <property type="entry name" value="DEAD"/>
    <property type="match status" value="1"/>
</dbReference>
<dbReference type="InterPro" id="IPR011545">
    <property type="entry name" value="DEAD/DEAH_box_helicase_dom"/>
</dbReference>
<dbReference type="GO" id="GO:0005737">
    <property type="term" value="C:cytoplasm"/>
    <property type="evidence" value="ECO:0007669"/>
    <property type="project" value="TreeGrafter"/>
</dbReference>
<evidence type="ECO:0000256" key="9">
    <source>
        <dbReference type="ARBA" id="ARBA00022833"/>
    </source>
</evidence>
<dbReference type="SUPFAM" id="SSF46785">
    <property type="entry name" value="Winged helix' DNA-binding domain"/>
    <property type="match status" value="1"/>
</dbReference>
<dbReference type="GO" id="GO:0003677">
    <property type="term" value="F:DNA binding"/>
    <property type="evidence" value="ECO:0007669"/>
    <property type="project" value="UniProtKB-KW"/>
</dbReference>
<comment type="catalytic activity">
    <reaction evidence="15">
        <text>Couples ATP hydrolysis with the unwinding of duplex DNA by translocating in the 3'-5' direction.</text>
        <dbReference type="EC" id="5.6.2.4"/>
    </reaction>
</comment>
<evidence type="ECO:0000259" key="19">
    <source>
        <dbReference type="PROSITE" id="PS51194"/>
    </source>
</evidence>
<dbReference type="PANTHER" id="PTHR13710:SF105">
    <property type="entry name" value="ATP-DEPENDENT DNA HELICASE Q1"/>
    <property type="match status" value="1"/>
</dbReference>
<keyword evidence="21" id="KW-1185">Reference proteome</keyword>
<dbReference type="InterPro" id="IPR018982">
    <property type="entry name" value="RQC_domain"/>
</dbReference>
<dbReference type="OrthoDB" id="9763310at2"/>
<evidence type="ECO:0000256" key="8">
    <source>
        <dbReference type="ARBA" id="ARBA00022806"/>
    </source>
</evidence>
<keyword evidence="7 20" id="KW-0378">Hydrolase</keyword>
<evidence type="ECO:0000256" key="14">
    <source>
        <dbReference type="ARBA" id="ARBA00023235"/>
    </source>
</evidence>
<dbReference type="KEGG" id="arac:E0W69_004835"/>
<evidence type="ECO:0000259" key="17">
    <source>
        <dbReference type="PROSITE" id="PS50967"/>
    </source>
</evidence>
<comment type="cofactor">
    <cofactor evidence="1">
        <name>Mg(2+)</name>
        <dbReference type="ChEBI" id="CHEBI:18420"/>
    </cofactor>
</comment>
<dbReference type="InterPro" id="IPR044876">
    <property type="entry name" value="HRDC_dom_sf"/>
</dbReference>
<evidence type="ECO:0000256" key="13">
    <source>
        <dbReference type="ARBA" id="ARBA00023204"/>
    </source>
</evidence>